<reference evidence="2 3" key="1">
    <citation type="submission" date="2024-03" db="EMBL/GenBank/DDBJ databases">
        <title>Draft genome sequence of Pseudonocardia nematodicida JCM 31783.</title>
        <authorList>
            <person name="Butdee W."/>
            <person name="Duangmal K."/>
        </authorList>
    </citation>
    <scope>NUCLEOTIDE SEQUENCE [LARGE SCALE GENOMIC DNA]</scope>
    <source>
        <strain evidence="2 3">JCM 31783</strain>
    </source>
</reference>
<dbReference type="InterPro" id="IPR024072">
    <property type="entry name" value="DHFR-like_dom_sf"/>
</dbReference>
<dbReference type="RefSeq" id="WP_349300753.1">
    <property type="nucleotide sequence ID" value="NZ_JBEDNQ010000011.1"/>
</dbReference>
<accession>A0ABV1KGV4</accession>
<evidence type="ECO:0000313" key="3">
    <source>
        <dbReference type="Proteomes" id="UP001494902"/>
    </source>
</evidence>
<dbReference type="Gene3D" id="3.40.430.10">
    <property type="entry name" value="Dihydrofolate Reductase, subunit A"/>
    <property type="match status" value="1"/>
</dbReference>
<dbReference type="Pfam" id="PF01872">
    <property type="entry name" value="RibD_C"/>
    <property type="match status" value="1"/>
</dbReference>
<keyword evidence="3" id="KW-1185">Reference proteome</keyword>
<protein>
    <submittedName>
        <fullName evidence="2">Dihydrofolate reductase family protein</fullName>
    </submittedName>
</protein>
<dbReference type="Proteomes" id="UP001494902">
    <property type="component" value="Unassembled WGS sequence"/>
</dbReference>
<comment type="caution">
    <text evidence="2">The sequence shown here is derived from an EMBL/GenBank/DDBJ whole genome shotgun (WGS) entry which is preliminary data.</text>
</comment>
<dbReference type="PANTHER" id="PTHR38011">
    <property type="entry name" value="DIHYDROFOLATE REDUCTASE FAMILY PROTEIN (AFU_ORTHOLOGUE AFUA_8G06820)"/>
    <property type="match status" value="1"/>
</dbReference>
<dbReference type="InterPro" id="IPR050765">
    <property type="entry name" value="Riboflavin_Biosynth_HTPR"/>
</dbReference>
<gene>
    <name evidence="2" type="ORF">WIS52_24715</name>
</gene>
<evidence type="ECO:0000259" key="1">
    <source>
        <dbReference type="Pfam" id="PF01872"/>
    </source>
</evidence>
<feature type="domain" description="Bacterial bifunctional deaminase-reductase C-terminal" evidence="1">
    <location>
        <begin position="5"/>
        <end position="155"/>
    </location>
</feature>
<dbReference type="SUPFAM" id="SSF53597">
    <property type="entry name" value="Dihydrofolate reductase-like"/>
    <property type="match status" value="1"/>
</dbReference>
<name>A0ABV1KGV4_9PSEU</name>
<dbReference type="InterPro" id="IPR002734">
    <property type="entry name" value="RibDG_C"/>
</dbReference>
<sequence>MARLLYSAAMSLDGFIAGPDQDMSWLTDYAAEPNPTADRLLSRVGAVLAGNATFGGGDPNEDTEAEGAFGGRYDGPMFVLTHRPPSEPVPGVTFVGDLRTAVAEAATAAGEDYVNVLGADVARQCIEAGLLDEVLVMVVPVLLGGGTRLFDRPGGPPVALERLAGEDAHWYRVTY</sequence>
<dbReference type="EMBL" id="JBEDNQ010000011">
    <property type="protein sequence ID" value="MEQ3553688.1"/>
    <property type="molecule type" value="Genomic_DNA"/>
</dbReference>
<organism evidence="2 3">
    <name type="scientific">Pseudonocardia nematodicida</name>
    <dbReference type="NCBI Taxonomy" id="1206997"/>
    <lineage>
        <taxon>Bacteria</taxon>
        <taxon>Bacillati</taxon>
        <taxon>Actinomycetota</taxon>
        <taxon>Actinomycetes</taxon>
        <taxon>Pseudonocardiales</taxon>
        <taxon>Pseudonocardiaceae</taxon>
        <taxon>Pseudonocardia</taxon>
    </lineage>
</organism>
<dbReference type="PANTHER" id="PTHR38011:SF12">
    <property type="entry name" value="BIFUNCTIONAL DEAMINASE-REDUCTASE DOMAIN PROTEIN"/>
    <property type="match status" value="1"/>
</dbReference>
<evidence type="ECO:0000313" key="2">
    <source>
        <dbReference type="EMBL" id="MEQ3553688.1"/>
    </source>
</evidence>
<proteinExistence type="predicted"/>